<evidence type="ECO:0000256" key="5">
    <source>
        <dbReference type="ARBA" id="ARBA00022723"/>
    </source>
</evidence>
<dbReference type="InterPro" id="IPR047127">
    <property type="entry name" value="MutT-like"/>
</dbReference>
<comment type="cofactor">
    <cofactor evidence="1">
        <name>Mg(2+)</name>
        <dbReference type="ChEBI" id="CHEBI:18420"/>
    </cofactor>
</comment>
<dbReference type="GO" id="GO:0035539">
    <property type="term" value="F:8-oxo-7,8-dihydrodeoxyguanosine triphosphate pyrophosphatase activity"/>
    <property type="evidence" value="ECO:0007669"/>
    <property type="project" value="UniProtKB-EC"/>
</dbReference>
<keyword evidence="8" id="KW-0460">Magnesium</keyword>
<keyword evidence="9" id="KW-0234">DNA repair</keyword>
<evidence type="ECO:0000259" key="12">
    <source>
        <dbReference type="PROSITE" id="PS51462"/>
    </source>
</evidence>
<dbReference type="Pfam" id="PF00293">
    <property type="entry name" value="NUDIX"/>
    <property type="match status" value="1"/>
</dbReference>
<dbReference type="STRING" id="230361.sm9_0259"/>
<evidence type="ECO:0000256" key="11">
    <source>
        <dbReference type="ARBA" id="ARBA00038905"/>
    </source>
</evidence>
<keyword evidence="3" id="KW-0515">Mutator protein</keyword>
<reference evidence="13 14" key="1">
    <citation type="submission" date="2016-10" db="EMBL/GenBank/DDBJ databases">
        <authorList>
            <person name="Varghese N."/>
            <person name="Submissions S."/>
        </authorList>
    </citation>
    <scope>NUCLEOTIDE SEQUENCE [LARGE SCALE GENOMIC DNA]</scope>
    <source>
        <strain evidence="13 14">DSM 16643</strain>
    </source>
</reference>
<dbReference type="EC" id="3.6.1.55" evidence="11"/>
<evidence type="ECO:0000256" key="7">
    <source>
        <dbReference type="ARBA" id="ARBA00022801"/>
    </source>
</evidence>
<comment type="similarity">
    <text evidence="2">Belongs to the Nudix hydrolase family.</text>
</comment>
<evidence type="ECO:0000256" key="2">
    <source>
        <dbReference type="ARBA" id="ARBA00005582"/>
    </source>
</evidence>
<evidence type="ECO:0000256" key="10">
    <source>
        <dbReference type="ARBA" id="ARBA00035861"/>
    </source>
</evidence>
<dbReference type="Gene3D" id="3.90.79.10">
    <property type="entry name" value="Nucleoside Triphosphate Pyrophosphohydrolase"/>
    <property type="match status" value="1"/>
</dbReference>
<dbReference type="GO" id="GO:0044716">
    <property type="term" value="F:8-oxo-GDP phosphatase activity"/>
    <property type="evidence" value="ECO:0007669"/>
    <property type="project" value="TreeGrafter"/>
</dbReference>
<keyword evidence="14" id="KW-1185">Reference proteome</keyword>
<comment type="catalytic activity">
    <reaction evidence="10">
        <text>8-oxo-dGTP + H2O = 8-oxo-dGMP + diphosphate + H(+)</text>
        <dbReference type="Rhea" id="RHEA:31575"/>
        <dbReference type="ChEBI" id="CHEBI:15377"/>
        <dbReference type="ChEBI" id="CHEBI:15378"/>
        <dbReference type="ChEBI" id="CHEBI:33019"/>
        <dbReference type="ChEBI" id="CHEBI:63224"/>
        <dbReference type="ChEBI" id="CHEBI:77896"/>
        <dbReference type="EC" id="3.6.1.55"/>
    </reaction>
</comment>
<feature type="domain" description="Nudix hydrolase" evidence="12">
    <location>
        <begin position="1"/>
        <end position="126"/>
    </location>
</feature>
<dbReference type="PROSITE" id="PS00893">
    <property type="entry name" value="NUDIX_BOX"/>
    <property type="match status" value="1"/>
</dbReference>
<dbReference type="InterPro" id="IPR020476">
    <property type="entry name" value="Nudix_hydrolase"/>
</dbReference>
<proteinExistence type="inferred from homology"/>
<dbReference type="RefSeq" id="WP_149732439.1">
    <property type="nucleotide sequence ID" value="NZ_FMXB01000017.1"/>
</dbReference>
<evidence type="ECO:0000256" key="3">
    <source>
        <dbReference type="ARBA" id="ARBA00022457"/>
    </source>
</evidence>
<evidence type="ECO:0000313" key="13">
    <source>
        <dbReference type="EMBL" id="SDA65029.1"/>
    </source>
</evidence>
<organism evidence="13 14">
    <name type="scientific">Methanobrevibacter millerae</name>
    <dbReference type="NCBI Taxonomy" id="230361"/>
    <lineage>
        <taxon>Archaea</taxon>
        <taxon>Methanobacteriati</taxon>
        <taxon>Methanobacteriota</taxon>
        <taxon>Methanomada group</taxon>
        <taxon>Methanobacteria</taxon>
        <taxon>Methanobacteriales</taxon>
        <taxon>Methanobacteriaceae</taxon>
        <taxon>Methanobrevibacter</taxon>
    </lineage>
</organism>
<dbReference type="AlphaFoldDB" id="A0A1G5X3M7"/>
<dbReference type="CDD" id="cd03425">
    <property type="entry name" value="NUDIX_MutT_NudA_like"/>
    <property type="match status" value="1"/>
</dbReference>
<accession>A0A1G5X3M7</accession>
<dbReference type="GO" id="GO:0046872">
    <property type="term" value="F:metal ion binding"/>
    <property type="evidence" value="ECO:0007669"/>
    <property type="project" value="UniProtKB-KW"/>
</dbReference>
<dbReference type="GO" id="GO:0044715">
    <property type="term" value="F:8-oxo-dGDP phosphatase activity"/>
    <property type="evidence" value="ECO:0007669"/>
    <property type="project" value="TreeGrafter"/>
</dbReference>
<dbReference type="InterPro" id="IPR000086">
    <property type="entry name" value="NUDIX_hydrolase_dom"/>
</dbReference>
<keyword evidence="7" id="KW-0378">Hydrolase</keyword>
<evidence type="ECO:0000256" key="9">
    <source>
        <dbReference type="ARBA" id="ARBA00023204"/>
    </source>
</evidence>
<dbReference type="InterPro" id="IPR015797">
    <property type="entry name" value="NUDIX_hydrolase-like_dom_sf"/>
</dbReference>
<name>A0A1G5X3M7_9EURY</name>
<protein>
    <recommendedName>
        <fullName evidence="11">8-oxo-dGTP diphosphatase</fullName>
        <ecNumber evidence="11">3.6.1.55</ecNumber>
    </recommendedName>
</protein>
<dbReference type="EMBL" id="FMXB01000017">
    <property type="protein sequence ID" value="SDA65029.1"/>
    <property type="molecule type" value="Genomic_DNA"/>
</dbReference>
<dbReference type="InterPro" id="IPR020084">
    <property type="entry name" value="NUDIX_hydrolase_CS"/>
</dbReference>
<dbReference type="Proteomes" id="UP000323439">
    <property type="component" value="Unassembled WGS sequence"/>
</dbReference>
<gene>
    <name evidence="13" type="ORF">SAMN02910315_01936</name>
</gene>
<evidence type="ECO:0000256" key="1">
    <source>
        <dbReference type="ARBA" id="ARBA00001946"/>
    </source>
</evidence>
<dbReference type="OrthoDB" id="40462at2157"/>
<dbReference type="PROSITE" id="PS51462">
    <property type="entry name" value="NUDIX"/>
    <property type="match status" value="1"/>
</dbReference>
<evidence type="ECO:0000313" key="14">
    <source>
        <dbReference type="Proteomes" id="UP000323439"/>
    </source>
</evidence>
<evidence type="ECO:0000256" key="8">
    <source>
        <dbReference type="ARBA" id="ARBA00022842"/>
    </source>
</evidence>
<dbReference type="GO" id="GO:0008413">
    <property type="term" value="F:8-oxo-7,8-dihydroguanosine triphosphate pyrophosphatase activity"/>
    <property type="evidence" value="ECO:0007669"/>
    <property type="project" value="TreeGrafter"/>
</dbReference>
<keyword evidence="6" id="KW-0227">DNA damage</keyword>
<dbReference type="PANTHER" id="PTHR47707">
    <property type="entry name" value="8-OXO-DGTP DIPHOSPHATASE"/>
    <property type="match status" value="1"/>
</dbReference>
<keyword evidence="4" id="KW-0235">DNA replication</keyword>
<dbReference type="PANTHER" id="PTHR47707:SF1">
    <property type="entry name" value="NUDIX HYDROLASE FAMILY PROTEIN"/>
    <property type="match status" value="1"/>
</dbReference>
<dbReference type="GO" id="GO:0006281">
    <property type="term" value="P:DNA repair"/>
    <property type="evidence" value="ECO:0007669"/>
    <property type="project" value="UniProtKB-KW"/>
</dbReference>
<evidence type="ECO:0000256" key="4">
    <source>
        <dbReference type="ARBA" id="ARBA00022705"/>
    </source>
</evidence>
<dbReference type="PRINTS" id="PR00502">
    <property type="entry name" value="NUDIXFAMILY"/>
</dbReference>
<evidence type="ECO:0000256" key="6">
    <source>
        <dbReference type="ARBA" id="ARBA00022763"/>
    </source>
</evidence>
<sequence>MKTLNVVAAIIHKGDKILATKRGYGEFINQWEFPGGKIEENETKEEALIREIREELNVEIEITNFALDLEYQYPTFYLKMSCYDCIIKSGTPKLLEHNDARWLSKAELDDVNWIPADIAAVNYLKETMLSNEEIMEKMKGIDEKMMKVGYDLEALYKLYDETDDKFERELIYAEIRSIEILNTIKIENIK</sequence>
<dbReference type="GO" id="GO:0006260">
    <property type="term" value="P:DNA replication"/>
    <property type="evidence" value="ECO:0007669"/>
    <property type="project" value="UniProtKB-KW"/>
</dbReference>
<keyword evidence="5" id="KW-0479">Metal-binding</keyword>
<dbReference type="SUPFAM" id="SSF55811">
    <property type="entry name" value="Nudix"/>
    <property type="match status" value="1"/>
</dbReference>